<comment type="caution">
    <text evidence="2">The sequence shown here is derived from an EMBL/GenBank/DDBJ whole genome shotgun (WGS) entry which is preliminary data.</text>
</comment>
<keyword evidence="3" id="KW-1185">Reference proteome</keyword>
<accession>A0ABV3M7J7</accession>
<keyword evidence="2" id="KW-0378">Hydrolase</keyword>
<evidence type="ECO:0000256" key="1">
    <source>
        <dbReference type="NCBIfam" id="TIGR02228"/>
    </source>
</evidence>
<gene>
    <name evidence="2" type="ORF">AB0887_37885</name>
</gene>
<dbReference type="NCBIfam" id="TIGR02228">
    <property type="entry name" value="sigpep_I_arch"/>
    <property type="match status" value="1"/>
</dbReference>
<dbReference type="CDD" id="cd06530">
    <property type="entry name" value="S26_SPase_I"/>
    <property type="match status" value="1"/>
</dbReference>
<proteinExistence type="predicted"/>
<dbReference type="EMBL" id="JBEYRS010000029">
    <property type="protein sequence ID" value="MEW2367681.1"/>
    <property type="molecule type" value="Genomic_DNA"/>
</dbReference>
<organism evidence="2 3">
    <name type="scientific">Streptomyces huasconensis</name>
    <dbReference type="NCBI Taxonomy" id="1854574"/>
    <lineage>
        <taxon>Bacteria</taxon>
        <taxon>Bacillati</taxon>
        <taxon>Actinomycetota</taxon>
        <taxon>Actinomycetes</taxon>
        <taxon>Kitasatosporales</taxon>
        <taxon>Streptomycetaceae</taxon>
        <taxon>Streptomyces</taxon>
    </lineage>
</organism>
<dbReference type="InterPro" id="IPR019533">
    <property type="entry name" value="Peptidase_S26"/>
</dbReference>
<evidence type="ECO:0000313" key="3">
    <source>
        <dbReference type="Proteomes" id="UP001553843"/>
    </source>
</evidence>
<dbReference type="RefSeq" id="WP_359773812.1">
    <property type="nucleotide sequence ID" value="NZ_JBEYRR010000001.1"/>
</dbReference>
<dbReference type="EC" id="3.4.21.89" evidence="1"/>
<dbReference type="InterPro" id="IPR001733">
    <property type="entry name" value="Peptidase_S26B"/>
</dbReference>
<dbReference type="Proteomes" id="UP001553843">
    <property type="component" value="Unassembled WGS sequence"/>
</dbReference>
<evidence type="ECO:0000313" key="2">
    <source>
        <dbReference type="EMBL" id="MEW2367681.1"/>
    </source>
</evidence>
<name>A0ABV3M7J7_9ACTN</name>
<dbReference type="GO" id="GO:0009003">
    <property type="term" value="F:signal peptidase activity"/>
    <property type="evidence" value="ECO:0007669"/>
    <property type="project" value="UniProtKB-EC"/>
</dbReference>
<protein>
    <recommendedName>
        <fullName evidence="1">Signal peptidase I</fullName>
        <ecNumber evidence="1">3.4.21.89</ecNumber>
    </recommendedName>
</protein>
<sequence length="169" mass="17660">MTLLVTALALGALVAGIAWLAYGVRFVPVLTPSMRPGMPPGSLAVTRPLAPEDIRTGQVLVFRPPQPWTPKDGRPVLHRVTAIEQYAAGRVLTTKGDANPGPDPWKVDLSGSGEYARVVAVVPHVGTVAKAAHQAGPVALGGALLGLYFLGWGARRLVPRSGGRHNQGA</sequence>
<reference evidence="2 3" key="1">
    <citation type="submission" date="2024-06" db="EMBL/GenBank/DDBJ databases">
        <title>The Natural Products Discovery Center: Release of the First 8490 Sequenced Strains for Exploring Actinobacteria Biosynthetic Diversity.</title>
        <authorList>
            <person name="Kalkreuter E."/>
            <person name="Kautsar S.A."/>
            <person name="Yang D."/>
            <person name="Bader C.D."/>
            <person name="Teijaro C.N."/>
            <person name="Fluegel L."/>
            <person name="Davis C.M."/>
            <person name="Simpson J.R."/>
            <person name="Lauterbach L."/>
            <person name="Steele A.D."/>
            <person name="Gui C."/>
            <person name="Meng S."/>
            <person name="Li G."/>
            <person name="Viehrig K."/>
            <person name="Ye F."/>
            <person name="Su P."/>
            <person name="Kiefer A.F."/>
            <person name="Nichols A."/>
            <person name="Cepeda A.J."/>
            <person name="Yan W."/>
            <person name="Fan B."/>
            <person name="Jiang Y."/>
            <person name="Adhikari A."/>
            <person name="Zheng C.-J."/>
            <person name="Schuster L."/>
            <person name="Cowan T.M."/>
            <person name="Smanski M.J."/>
            <person name="Chevrette M.G."/>
            <person name="De Carvalho L.P.S."/>
            <person name="Shen B."/>
        </authorList>
    </citation>
    <scope>NUCLEOTIDE SEQUENCE [LARGE SCALE GENOMIC DNA]</scope>
    <source>
        <strain evidence="2 3">NPDC047833</strain>
    </source>
</reference>